<evidence type="ECO:0000313" key="1">
    <source>
        <dbReference type="EMBL" id="SNW63094.1"/>
    </source>
</evidence>
<organism evidence="1">
    <name type="scientific">Orpheovirus IHUMI-LCC2</name>
    <dbReference type="NCBI Taxonomy" id="2023057"/>
    <lineage>
        <taxon>Viruses</taxon>
        <taxon>Varidnaviria</taxon>
        <taxon>Bamfordvirae</taxon>
        <taxon>Nucleocytoviricota</taxon>
        <taxon>Megaviricetes</taxon>
        <taxon>Pimascovirales</taxon>
        <taxon>Ocovirineae</taxon>
        <taxon>Orpheoviridae</taxon>
        <taxon>Alphaorpheovirus</taxon>
        <taxon>Alphaorpheovirus massiliense</taxon>
    </lineage>
</organism>
<dbReference type="RefSeq" id="YP_009449396.1">
    <property type="nucleotide sequence ID" value="NC_036594.1"/>
</dbReference>
<dbReference type="GeneID" id="35381863"/>
<protein>
    <submittedName>
        <fullName evidence="1">Uncharacterized protein</fullName>
    </submittedName>
</protein>
<dbReference type="Proteomes" id="UP000236316">
    <property type="component" value="Segment"/>
</dbReference>
<reference evidence="1" key="1">
    <citation type="submission" date="2017-08" db="EMBL/GenBank/DDBJ databases">
        <authorList>
            <consortium name="Urmite Genomes"/>
        </authorList>
    </citation>
    <scope>NUCLEOTIDE SEQUENCE [LARGE SCALE GENOMIC DNA]</scope>
    <source>
        <strain evidence="1">IHUMI-LCC2</strain>
    </source>
</reference>
<keyword evidence="2" id="KW-1185">Reference proteome</keyword>
<gene>
    <name evidence="1" type="ORF">ORPV_1190</name>
</gene>
<proteinExistence type="predicted"/>
<sequence length="209" mass="25026">METMVHNYSIEYSLNKNKIIGKKYGKVDLLEWKVKISQRPISGSINLNVLIHNLIKFVNNDAFKEKYEEWIKERKPSHIVNIGSDVDGMSTVKIDRKWKESNIMFYIQYLLGYDTDRFVSPKYHISDINKFILEAHGIYYIKFIYNNIKNNKSRRYIVYLDDNRIYLISYDRKNGYSMIVEDIIRDNVNIDIFNMVNYEIIKCLVCNIY</sequence>
<evidence type="ECO:0000313" key="2">
    <source>
        <dbReference type="Proteomes" id="UP000236316"/>
    </source>
</evidence>
<accession>A0A2I2L6D4</accession>
<dbReference type="EMBL" id="LT906555">
    <property type="protein sequence ID" value="SNW63094.1"/>
    <property type="molecule type" value="Genomic_DNA"/>
</dbReference>
<dbReference type="KEGG" id="vg:35381863"/>
<name>A0A2I2L6D4_9VIRU</name>